<accession>A0A6A6U0Z3</accession>
<protein>
    <submittedName>
        <fullName evidence="1">Uncharacterized protein</fullName>
    </submittedName>
</protein>
<organism evidence="1 2">
    <name type="scientific">Microthyrium microscopicum</name>
    <dbReference type="NCBI Taxonomy" id="703497"/>
    <lineage>
        <taxon>Eukaryota</taxon>
        <taxon>Fungi</taxon>
        <taxon>Dikarya</taxon>
        <taxon>Ascomycota</taxon>
        <taxon>Pezizomycotina</taxon>
        <taxon>Dothideomycetes</taxon>
        <taxon>Dothideomycetes incertae sedis</taxon>
        <taxon>Microthyriales</taxon>
        <taxon>Microthyriaceae</taxon>
        <taxon>Microthyrium</taxon>
    </lineage>
</organism>
<name>A0A6A6U0Z3_9PEZI</name>
<proteinExistence type="predicted"/>
<evidence type="ECO:0000313" key="1">
    <source>
        <dbReference type="EMBL" id="KAF2665959.1"/>
    </source>
</evidence>
<sequence length="238" mass="27320">MQLPGKAYRMMINVEGICRRKDTPGAFAGAAAVHERKFGGINDLHFLLPTKRFPQTKRGAEIFSLILGMELALLAYYGHKLSIERARGRNQRVRPLTSSQNVNRYTPRREPPPGAIWLEDQPGLKIDVVIKTASLFAANFMTGNLDDDMIESAMDENPELISIAQARETELRRYGEVRYLHVQYDAENPASSSCTACLDVHDVVGVESEYWRHWDLYEYVDQRLATSYRPNRPRRHRR</sequence>
<dbReference type="Proteomes" id="UP000799302">
    <property type="component" value="Unassembled WGS sequence"/>
</dbReference>
<dbReference type="EMBL" id="MU004239">
    <property type="protein sequence ID" value="KAF2665959.1"/>
    <property type="molecule type" value="Genomic_DNA"/>
</dbReference>
<evidence type="ECO:0000313" key="2">
    <source>
        <dbReference type="Proteomes" id="UP000799302"/>
    </source>
</evidence>
<reference evidence="1" key="1">
    <citation type="journal article" date="2020" name="Stud. Mycol.">
        <title>101 Dothideomycetes genomes: a test case for predicting lifestyles and emergence of pathogens.</title>
        <authorList>
            <person name="Haridas S."/>
            <person name="Albert R."/>
            <person name="Binder M."/>
            <person name="Bloem J."/>
            <person name="Labutti K."/>
            <person name="Salamov A."/>
            <person name="Andreopoulos B."/>
            <person name="Baker S."/>
            <person name="Barry K."/>
            <person name="Bills G."/>
            <person name="Bluhm B."/>
            <person name="Cannon C."/>
            <person name="Castanera R."/>
            <person name="Culley D."/>
            <person name="Daum C."/>
            <person name="Ezra D."/>
            <person name="Gonzalez J."/>
            <person name="Henrissat B."/>
            <person name="Kuo A."/>
            <person name="Liang C."/>
            <person name="Lipzen A."/>
            <person name="Lutzoni F."/>
            <person name="Magnuson J."/>
            <person name="Mondo S."/>
            <person name="Nolan M."/>
            <person name="Ohm R."/>
            <person name="Pangilinan J."/>
            <person name="Park H.-J."/>
            <person name="Ramirez L."/>
            <person name="Alfaro M."/>
            <person name="Sun H."/>
            <person name="Tritt A."/>
            <person name="Yoshinaga Y."/>
            <person name="Zwiers L.-H."/>
            <person name="Turgeon B."/>
            <person name="Goodwin S."/>
            <person name="Spatafora J."/>
            <person name="Crous P."/>
            <person name="Grigoriev I."/>
        </authorList>
    </citation>
    <scope>NUCLEOTIDE SEQUENCE</scope>
    <source>
        <strain evidence="1">CBS 115976</strain>
    </source>
</reference>
<gene>
    <name evidence="1" type="ORF">BT63DRAFT_45045</name>
</gene>
<dbReference type="AlphaFoldDB" id="A0A6A6U0Z3"/>
<keyword evidence="2" id="KW-1185">Reference proteome</keyword>